<dbReference type="GO" id="GO:0000027">
    <property type="term" value="P:ribosomal large subunit assembly"/>
    <property type="evidence" value="ECO:0007669"/>
    <property type="project" value="TreeGrafter"/>
</dbReference>
<dbReference type="GO" id="GO:0006412">
    <property type="term" value="P:translation"/>
    <property type="evidence" value="ECO:0007669"/>
    <property type="project" value="UniProtKB-UniRule"/>
</dbReference>
<dbReference type="GO" id="GO:0003735">
    <property type="term" value="F:structural constituent of ribosome"/>
    <property type="evidence" value="ECO:0007669"/>
    <property type="project" value="InterPro"/>
</dbReference>
<dbReference type="HAMAP" id="MF_01337_A">
    <property type="entry name" value="Ribosomal_uL18_A"/>
    <property type="match status" value="1"/>
</dbReference>
<keyword evidence="2 6" id="KW-0699">rRNA-binding</keyword>
<dbReference type="NCBIfam" id="NF006342">
    <property type="entry name" value="PRK08569.1"/>
    <property type="match status" value="1"/>
</dbReference>
<evidence type="ECO:0000313" key="7">
    <source>
        <dbReference type="EMBL" id="AKQ01085.1"/>
    </source>
</evidence>
<evidence type="ECO:0000256" key="2">
    <source>
        <dbReference type="ARBA" id="ARBA00022730"/>
    </source>
</evidence>
<dbReference type="PANTHER" id="PTHR23410:SF12">
    <property type="entry name" value="LARGE RIBOSOMAL SUBUNIT PROTEIN UL18"/>
    <property type="match status" value="1"/>
</dbReference>
<dbReference type="InterPro" id="IPR005485">
    <property type="entry name" value="Rbsml_uL18_euk_arch"/>
</dbReference>
<keyword evidence="3 6" id="KW-0694">RNA-binding</keyword>
<dbReference type="EMBL" id="KT006950">
    <property type="protein sequence ID" value="AKQ01085.1"/>
    <property type="molecule type" value="Genomic_DNA"/>
</dbReference>
<dbReference type="InterPro" id="IPR057268">
    <property type="entry name" value="Ribosomal_L18"/>
</dbReference>
<evidence type="ECO:0000256" key="3">
    <source>
        <dbReference type="ARBA" id="ARBA00022884"/>
    </source>
</evidence>
<keyword evidence="5 6" id="KW-0687">Ribonucleoprotein</keyword>
<evidence type="ECO:0000256" key="6">
    <source>
        <dbReference type="HAMAP-Rule" id="MF_01337"/>
    </source>
</evidence>
<evidence type="ECO:0000256" key="1">
    <source>
        <dbReference type="ARBA" id="ARBA00007116"/>
    </source>
</evidence>
<evidence type="ECO:0000256" key="5">
    <source>
        <dbReference type="ARBA" id="ARBA00023274"/>
    </source>
</evidence>
<dbReference type="InterPro" id="IPR057267">
    <property type="entry name" value="Rbsml_uL18_arch"/>
</dbReference>
<reference evidence="7" key="1">
    <citation type="journal article" date="2015" name="ISME J.">
        <title>Aquifer environment selects for microbial species cohorts in sediment and groundwater.</title>
        <authorList>
            <person name="Hug L.A."/>
            <person name="Thomas B.C."/>
            <person name="Brown C.T."/>
            <person name="Frischkorn K.R."/>
            <person name="Williams K.H."/>
            <person name="Tringe S.G."/>
            <person name="Banfield J.F."/>
        </authorList>
    </citation>
    <scope>NUCLEOTIDE SEQUENCE</scope>
</reference>
<dbReference type="Gene3D" id="3.30.420.100">
    <property type="match status" value="1"/>
</dbReference>
<dbReference type="Pfam" id="PF17144">
    <property type="entry name" value="Ribosomal_L5e"/>
    <property type="match status" value="1"/>
</dbReference>
<name>A0A0H4T319_9ARCH</name>
<comment type="similarity">
    <text evidence="1 6">Belongs to the universal ribosomal protein uL18 family.</text>
</comment>
<keyword evidence="4 6" id="KW-0689">Ribosomal protein</keyword>
<dbReference type="PANTHER" id="PTHR23410">
    <property type="entry name" value="RIBOSOMAL PROTEIN L5-RELATED"/>
    <property type="match status" value="1"/>
</dbReference>
<organism evidence="7">
    <name type="scientific">uncultured archaeon Rifle_16ft_4_minimus_1461</name>
    <dbReference type="NCBI Taxonomy" id="1665151"/>
    <lineage>
        <taxon>Archaea</taxon>
        <taxon>environmental samples</taxon>
    </lineage>
</organism>
<comment type="function">
    <text evidence="6">This is one of the proteins that bind and probably mediate the attachment of the 5S RNA into the large ribosomal subunit, where it forms part of the central protuberance.</text>
</comment>
<sequence length="161" mass="18561">MEKVDKRRRREGKTDYSRRIKLLKSESSRIVFRKTNRYLIAQYVKSKEAKDNIEFGFDSKTLLNYGWPEKAAGSLKSVPAAYLLGMLIGKKITDKKNIPIIDVGMLKTVHKSRIYAFIKGLIDSGIKIKSKDGIFPDEKRIRGEHLKTKIPFEEIKSKVTK</sequence>
<dbReference type="GO" id="GO:0008097">
    <property type="term" value="F:5S rRNA binding"/>
    <property type="evidence" value="ECO:0007669"/>
    <property type="project" value="InterPro"/>
</dbReference>
<comment type="subunit">
    <text evidence="6">Part of the 50S ribosomal subunit. Contacts the 5S and 23S rRNAs.</text>
</comment>
<proteinExistence type="inferred from homology"/>
<dbReference type="AlphaFoldDB" id="A0A0H4T319"/>
<dbReference type="GO" id="GO:0022625">
    <property type="term" value="C:cytosolic large ribosomal subunit"/>
    <property type="evidence" value="ECO:0007669"/>
    <property type="project" value="TreeGrafter"/>
</dbReference>
<dbReference type="SUPFAM" id="SSF53137">
    <property type="entry name" value="Translational machinery components"/>
    <property type="match status" value="1"/>
</dbReference>
<evidence type="ECO:0000256" key="4">
    <source>
        <dbReference type="ARBA" id="ARBA00022980"/>
    </source>
</evidence>
<gene>
    <name evidence="6" type="primary">rpl18</name>
</gene>
<accession>A0A0H4T319</accession>
<protein>
    <recommendedName>
        <fullName evidence="6">Large ribosomal subunit protein uL18</fullName>
    </recommendedName>
</protein>
<dbReference type="CDD" id="cd00432">
    <property type="entry name" value="Ribosomal_L18_L5e"/>
    <property type="match status" value="1"/>
</dbReference>